<dbReference type="AlphaFoldDB" id="A0A7N0UIP6"/>
<dbReference type="InterPro" id="IPR011989">
    <property type="entry name" value="ARM-like"/>
</dbReference>
<dbReference type="Gene3D" id="1.25.10.10">
    <property type="entry name" value="Leucine-rich Repeat Variant"/>
    <property type="match status" value="2"/>
</dbReference>
<dbReference type="PANTHER" id="PTHR13366">
    <property type="entry name" value="MALARIA ANTIGEN-RELATED"/>
    <property type="match status" value="1"/>
</dbReference>
<reference evidence="3" key="1">
    <citation type="submission" date="2021-01" db="UniProtKB">
        <authorList>
            <consortium name="EnsemblPlants"/>
        </authorList>
    </citation>
    <scope>IDENTIFICATION</scope>
</reference>
<accession>A0A7N0UIP6</accession>
<dbReference type="Pfam" id="PF13251">
    <property type="entry name" value="DUF4042"/>
    <property type="match status" value="1"/>
</dbReference>
<dbReference type="Proteomes" id="UP000594263">
    <property type="component" value="Unplaced"/>
</dbReference>
<evidence type="ECO:0000313" key="3">
    <source>
        <dbReference type="EnsemblPlants" id="Kaladp0067s0206.1.v1.1"/>
    </source>
</evidence>
<keyword evidence="4" id="KW-1185">Reference proteome</keyword>
<dbReference type="OMA" id="NIWDMEI"/>
<dbReference type="InterPro" id="IPR025283">
    <property type="entry name" value="DUF4042"/>
</dbReference>
<feature type="compositionally biased region" description="Low complexity" evidence="1">
    <location>
        <begin position="365"/>
        <end position="374"/>
    </location>
</feature>
<dbReference type="EnsemblPlants" id="Kaladp0067s0206.1.v1.1">
    <property type="protein sequence ID" value="Kaladp0067s0206.1.v1.1"/>
    <property type="gene ID" value="Kaladp0067s0206.v1.1"/>
</dbReference>
<organism evidence="3 4">
    <name type="scientific">Kalanchoe fedtschenkoi</name>
    <name type="common">Lavender scallops</name>
    <name type="synonym">South American air plant</name>
    <dbReference type="NCBI Taxonomy" id="63787"/>
    <lineage>
        <taxon>Eukaryota</taxon>
        <taxon>Viridiplantae</taxon>
        <taxon>Streptophyta</taxon>
        <taxon>Embryophyta</taxon>
        <taxon>Tracheophyta</taxon>
        <taxon>Spermatophyta</taxon>
        <taxon>Magnoliopsida</taxon>
        <taxon>eudicotyledons</taxon>
        <taxon>Gunneridae</taxon>
        <taxon>Pentapetalae</taxon>
        <taxon>Saxifragales</taxon>
        <taxon>Crassulaceae</taxon>
        <taxon>Kalanchoe</taxon>
    </lineage>
</organism>
<evidence type="ECO:0000313" key="4">
    <source>
        <dbReference type="Proteomes" id="UP000594263"/>
    </source>
</evidence>
<dbReference type="PANTHER" id="PTHR13366:SF0">
    <property type="entry name" value="HEAT REPEAT-CONTAINING PROTEIN 6"/>
    <property type="match status" value="1"/>
</dbReference>
<proteinExistence type="predicted"/>
<feature type="region of interest" description="Disordered" evidence="1">
    <location>
        <begin position="316"/>
        <end position="344"/>
    </location>
</feature>
<dbReference type="Gramene" id="Kaladp0067s0206.1.v1.1">
    <property type="protein sequence ID" value="Kaladp0067s0206.1.v1.1"/>
    <property type="gene ID" value="Kaladp0067s0206.v1.1"/>
</dbReference>
<evidence type="ECO:0000256" key="1">
    <source>
        <dbReference type="SAM" id="MobiDB-lite"/>
    </source>
</evidence>
<dbReference type="SUPFAM" id="SSF48371">
    <property type="entry name" value="ARM repeat"/>
    <property type="match status" value="1"/>
</dbReference>
<name>A0A7N0UIP6_KALFE</name>
<protein>
    <recommendedName>
        <fullName evidence="2">DUF4042 domain-containing protein</fullName>
    </recommendedName>
</protein>
<feature type="domain" description="DUF4042" evidence="2">
    <location>
        <begin position="396"/>
        <end position="578"/>
    </location>
</feature>
<feature type="region of interest" description="Disordered" evidence="1">
    <location>
        <begin position="357"/>
        <end position="390"/>
    </location>
</feature>
<dbReference type="InterPro" id="IPR016024">
    <property type="entry name" value="ARM-type_fold"/>
</dbReference>
<sequence>MATSSPSIRAWRTAFLTLRDETLTPPIRTSLPNLLHTLILSHSVDLIAAAPDLPAHEVTSDVLLLLELAKNAPHPYEDMLNSFTQICNLIHGICQHVPLQLNAASWDLMLGAYYKMVGLLLGKPPTRKCSGPSAASAQATIHCLETLRKLVKAPPGHRSISEETQLIRFLLHIIECCKAVMSCSSHANVIPKNTMNINSNFSGHSSLWEIKTFACTMIEESFSRVGSFSIAYDVWQPTLEVLRTLIDGATSKRPVIEDSIMSKFYISVLNCLHLVLADPKGSLSDQVAGLVAALRLFLTYGLTNAKIPAHLVPVNSDRKCGPSKPISSLGESEKTGRSPYRPPHLRKKDFITIKQSNDSDYQSTSDQEYSLLDSSDSDCSDSDGSVRDTGSIQSSKARIAAIMCIQDLCQADSKLFSAQWTLLLPTNENFQSRKHEANLMTCLLYDPSLKARLASASALSTMLDGPASVFLQVAEHKEATKSGSFTALSTSLGLILMQLHRGVLYLIERETHGRLLASIFRILLLLIQSTPYSRMPSDLLPNVIASLRLKIEQGFPFKYDQTGLQVAAFTCLAAALSTSPSSLQVNRALSEELSTGSQGILHTIFWNCQRETNLTLSFEAFQVLRSVAHNYPEIMMACWDRVSTTVYGFLRSGSAEISPRYWKGHEGTSAGIHGEKFLTAVIKVLDECLRAISGFKGTEDQLDDKLLDIPFISDCLRTKKISSAPLYGLEKAEHIEQDSVEPGSKQWFETIERHMPLIILHNSAMVRAASLTCFAGITSSVFFSLTKEKQDYIILTLINAAEQIEAPSVRCAACRAIGVISCFPQIFQSAEVVKKFTHAAANNSKDSLGSVRIASSWALANICDSLRYFVSSVCNSGRSSDVEVDQVSDLMASTVECALRLTRDGDKVKANAVRALGNLLKWVQCSTPQNCPEKLDEFVSSVSSVSLSVGDERLLSGSHQRAFIIDPHWLEKLVQAFVSCVTTGNVKVQWNVCHALSNLFLNKSLKLHDMNWAPSVFSILMILLRDSSNFKIRIQAAAALAVPKTLNDYGRSFADIVQGLEHVIENFGSDQIQTPSIKYKIALENQLTSTMLHVLSMASCADNHDLKDFFLKKASFFEEWLKMLCKSLGQPRLEPHDEINAFSERKKEMISEAVRSLVELYEDLNREATAKRFKLLIESIS</sequence>
<dbReference type="InterPro" id="IPR052107">
    <property type="entry name" value="HEAT6"/>
</dbReference>
<evidence type="ECO:0000259" key="2">
    <source>
        <dbReference type="Pfam" id="PF13251"/>
    </source>
</evidence>